<dbReference type="Proteomes" id="UP000230002">
    <property type="component" value="Unassembled WGS sequence"/>
</dbReference>
<organism evidence="2 3">
    <name type="scientific">Ganoderma sinense ZZ0214-1</name>
    <dbReference type="NCBI Taxonomy" id="1077348"/>
    <lineage>
        <taxon>Eukaryota</taxon>
        <taxon>Fungi</taxon>
        <taxon>Dikarya</taxon>
        <taxon>Basidiomycota</taxon>
        <taxon>Agaricomycotina</taxon>
        <taxon>Agaricomycetes</taxon>
        <taxon>Polyporales</taxon>
        <taxon>Polyporaceae</taxon>
        <taxon>Ganoderma</taxon>
    </lineage>
</organism>
<dbReference type="OrthoDB" id="277832at2759"/>
<gene>
    <name evidence="2" type="ORF">GSI_02541</name>
</gene>
<dbReference type="InterPro" id="IPR009097">
    <property type="entry name" value="Cyclic_Pdiesterase"/>
</dbReference>
<comment type="caution">
    <text evidence="2">The sequence shown here is derived from an EMBL/GenBank/DDBJ whole genome shotgun (WGS) entry which is preliminary data.</text>
</comment>
<dbReference type="GO" id="GO:0006355">
    <property type="term" value="P:regulation of DNA-templated transcription"/>
    <property type="evidence" value="ECO:0007669"/>
    <property type="project" value="TreeGrafter"/>
</dbReference>
<reference evidence="2 3" key="1">
    <citation type="journal article" date="2015" name="Sci. Rep.">
        <title>Chromosome-level genome map provides insights into diverse defense mechanisms in the medicinal fungus Ganoderma sinense.</title>
        <authorList>
            <person name="Zhu Y."/>
            <person name="Xu J."/>
            <person name="Sun C."/>
            <person name="Zhou S."/>
            <person name="Xu H."/>
            <person name="Nelson D.R."/>
            <person name="Qian J."/>
            <person name="Song J."/>
            <person name="Luo H."/>
            <person name="Xiang L."/>
            <person name="Li Y."/>
            <person name="Xu Z."/>
            <person name="Ji A."/>
            <person name="Wang L."/>
            <person name="Lu S."/>
            <person name="Hayward A."/>
            <person name="Sun W."/>
            <person name="Li X."/>
            <person name="Schwartz D.C."/>
            <person name="Wang Y."/>
            <person name="Chen S."/>
        </authorList>
    </citation>
    <scope>NUCLEOTIDE SEQUENCE [LARGE SCALE GENOMIC DNA]</scope>
    <source>
        <strain evidence="2 3">ZZ0214-1</strain>
    </source>
</reference>
<evidence type="ECO:0000259" key="1">
    <source>
        <dbReference type="Pfam" id="PF10469"/>
    </source>
</evidence>
<dbReference type="EMBL" id="AYKW01000004">
    <property type="protein sequence ID" value="PIL34754.1"/>
    <property type="molecule type" value="Genomic_DNA"/>
</dbReference>
<dbReference type="SUPFAM" id="SSF55144">
    <property type="entry name" value="LigT-like"/>
    <property type="match status" value="1"/>
</dbReference>
<name>A0A2G8SLW1_9APHY</name>
<accession>A0A2G8SLW1</accession>
<dbReference type="AlphaFoldDB" id="A0A2G8SLW1"/>
<dbReference type="InterPro" id="IPR009210">
    <property type="entry name" value="ASCC1"/>
</dbReference>
<feature type="domain" description="A-kinase anchor protein 7-like phosphoesterase" evidence="1">
    <location>
        <begin position="22"/>
        <end position="264"/>
    </location>
</feature>
<proteinExistence type="predicted"/>
<evidence type="ECO:0000313" key="2">
    <source>
        <dbReference type="EMBL" id="PIL34754.1"/>
    </source>
</evidence>
<dbReference type="InterPro" id="IPR019510">
    <property type="entry name" value="AKAP7-like_phosphoesterase"/>
</dbReference>
<dbReference type="Pfam" id="PF10469">
    <property type="entry name" value="AKAP7_NLS"/>
    <property type="match status" value="1"/>
</dbReference>
<protein>
    <recommendedName>
        <fullName evidence="1">A-kinase anchor protein 7-like phosphoesterase domain-containing protein</fullName>
    </recommendedName>
</protein>
<sequence length="272" mass="30080">MAGRPPWTPYYREPQAPRPRLTHFICIPIGHNEALRDTVSEFTNALLDAKPSIPGLDASIVVPARRLHFTLGVMSLDLEETSAQGTAAAGKVPRTLDAAKELLREVKPKIMELLGEETFRVPLNSLDIMKPEGGDRARAHVMWVGPTEGEGLKKLEEVGKLVQSMFKAAGLLVDEDRPLKTHCTVLNTVYRKPALKWRFPFSYQSILASDALKAILVQNDTADSDKVERGRRAPIRVDLGECPVDEIQICEMGSWGAEGEYVAVARESLTRA</sequence>
<dbReference type="GO" id="GO:0006307">
    <property type="term" value="P:DNA alkylation repair"/>
    <property type="evidence" value="ECO:0007669"/>
    <property type="project" value="InterPro"/>
</dbReference>
<dbReference type="STRING" id="1077348.A0A2G8SLW1"/>
<dbReference type="Gene3D" id="3.90.1140.10">
    <property type="entry name" value="Cyclic phosphodiesterase"/>
    <property type="match status" value="1"/>
</dbReference>
<dbReference type="PANTHER" id="PTHR13360">
    <property type="entry name" value="ACTIVATING SIGNAL COINTEGRATOR 1 COMPLEX SUBUNIT 1"/>
    <property type="match status" value="1"/>
</dbReference>
<dbReference type="GO" id="GO:0005634">
    <property type="term" value="C:nucleus"/>
    <property type="evidence" value="ECO:0007669"/>
    <property type="project" value="TreeGrafter"/>
</dbReference>
<evidence type="ECO:0000313" key="3">
    <source>
        <dbReference type="Proteomes" id="UP000230002"/>
    </source>
</evidence>
<keyword evidence="3" id="KW-1185">Reference proteome</keyword>
<dbReference type="PANTHER" id="PTHR13360:SF1">
    <property type="entry name" value="ACTIVATING SIGNAL COINTEGRATOR 1 COMPLEX SUBUNIT 1"/>
    <property type="match status" value="1"/>
</dbReference>